<geneLocation type="plasmid" evidence="6 7">
    <name>pAMI5</name>
</geneLocation>
<dbReference type="InterPro" id="IPR029036">
    <property type="entry name" value="P5CR_dimer"/>
</dbReference>
<feature type="binding site" evidence="4">
    <location>
        <begin position="6"/>
        <end position="12"/>
    </location>
    <ligand>
        <name>NADP(+)</name>
        <dbReference type="ChEBI" id="CHEBI:58349"/>
    </ligand>
</feature>
<dbReference type="GO" id="GO:0004735">
    <property type="term" value="F:pyrroline-5-carboxylate reductase activity"/>
    <property type="evidence" value="ECO:0007669"/>
    <property type="project" value="UniProtKB-UniRule"/>
</dbReference>
<evidence type="ECO:0000256" key="1">
    <source>
        <dbReference type="ARBA" id="ARBA00005525"/>
    </source>
</evidence>
<keyword evidence="3 4" id="KW-0521">NADP</keyword>
<comment type="catalytic activity">
    <reaction evidence="3">
        <text>L-proline + NAD(+) = (S)-1-pyrroline-5-carboxylate + NADH + 2 H(+)</text>
        <dbReference type="Rhea" id="RHEA:14105"/>
        <dbReference type="ChEBI" id="CHEBI:15378"/>
        <dbReference type="ChEBI" id="CHEBI:17388"/>
        <dbReference type="ChEBI" id="CHEBI:57540"/>
        <dbReference type="ChEBI" id="CHEBI:57945"/>
        <dbReference type="ChEBI" id="CHEBI:60039"/>
        <dbReference type="EC" id="1.5.1.2"/>
    </reaction>
</comment>
<keyword evidence="3" id="KW-0641">Proline biosynthesis</keyword>
<dbReference type="EC" id="1.5.1.2" evidence="3"/>
<dbReference type="HOGENOM" id="CLU_042344_0_2_5"/>
<evidence type="ECO:0000256" key="4">
    <source>
        <dbReference type="PIRSR" id="PIRSR000193-1"/>
    </source>
</evidence>
<dbReference type="Proteomes" id="UP000015480">
    <property type="component" value="Plasmid pAMI5"/>
</dbReference>
<dbReference type="RefSeq" id="WP_020952990.1">
    <property type="nucleotide sequence ID" value="NC_022043.1"/>
</dbReference>
<dbReference type="Pfam" id="PF14748">
    <property type="entry name" value="P5CR_dimer"/>
    <property type="match status" value="1"/>
</dbReference>
<dbReference type="HAMAP" id="MF_01925">
    <property type="entry name" value="P5C_reductase"/>
    <property type="match status" value="1"/>
</dbReference>
<evidence type="ECO:0000259" key="5">
    <source>
        <dbReference type="Pfam" id="PF14748"/>
    </source>
</evidence>
<reference evidence="6 7" key="1">
    <citation type="journal article" date="2014" name="BMC Genomics">
        <title>Architecture and functions of a multipartite genome of the methylotrophic bacterium Paracoccus aminophilus JCM 7686, containing primary and secondary chromids.</title>
        <authorList>
            <person name="Dziewit L."/>
            <person name="Czarnecki J."/>
            <person name="Wibberg D."/>
            <person name="Radlinska M."/>
            <person name="Mrozek P."/>
            <person name="Szymczak M."/>
            <person name="Schluter A."/>
            <person name="Puhler A."/>
            <person name="Bartosik D."/>
        </authorList>
    </citation>
    <scope>NUCLEOTIDE SEQUENCE [LARGE SCALE GENOMIC DNA]</scope>
    <source>
        <strain evidence="6">JCM 7686</strain>
        <plasmid evidence="7">Plasmid pAMI5</plasmid>
    </source>
</reference>
<comment type="function">
    <text evidence="3">Catalyzes the reduction of 1-pyrroline-5-carboxylate (PCA) to L-proline.</text>
</comment>
<accession>S5XUN9</accession>
<dbReference type="PIRSF" id="PIRSF000193">
    <property type="entry name" value="Pyrrol-5-carb_rd"/>
    <property type="match status" value="1"/>
</dbReference>
<gene>
    <name evidence="3" type="primary">proC</name>
    <name evidence="6" type="ORF">JCM7686_pAMI5p153</name>
</gene>
<dbReference type="GO" id="GO:0055129">
    <property type="term" value="P:L-proline biosynthetic process"/>
    <property type="evidence" value="ECO:0007669"/>
    <property type="project" value="UniProtKB-UniRule"/>
</dbReference>
<proteinExistence type="inferred from homology"/>
<dbReference type="EMBL" id="CP006653">
    <property type="protein sequence ID" value="AGT11219.1"/>
    <property type="molecule type" value="Genomic_DNA"/>
</dbReference>
<dbReference type="OrthoDB" id="8418678at2"/>
<evidence type="ECO:0000313" key="7">
    <source>
        <dbReference type="Proteomes" id="UP000015480"/>
    </source>
</evidence>
<comment type="similarity">
    <text evidence="1 3">Belongs to the pyrroline-5-carboxylate reductase family.</text>
</comment>
<organism evidence="6 7">
    <name type="scientific">Paracoccus aminophilus JCM 7686</name>
    <dbReference type="NCBI Taxonomy" id="1367847"/>
    <lineage>
        <taxon>Bacteria</taxon>
        <taxon>Pseudomonadati</taxon>
        <taxon>Pseudomonadota</taxon>
        <taxon>Alphaproteobacteria</taxon>
        <taxon>Rhodobacterales</taxon>
        <taxon>Paracoccaceae</taxon>
        <taxon>Paracoccus</taxon>
    </lineage>
</organism>
<dbReference type="PANTHER" id="PTHR11645:SF0">
    <property type="entry name" value="PYRROLINE-5-CARBOXYLATE REDUCTASE 3"/>
    <property type="match status" value="1"/>
</dbReference>
<dbReference type="GO" id="GO:0005737">
    <property type="term" value="C:cytoplasm"/>
    <property type="evidence" value="ECO:0007669"/>
    <property type="project" value="UniProtKB-SubCell"/>
</dbReference>
<protein>
    <recommendedName>
        <fullName evidence="3">Pyrroline-5-carboxylate reductase</fullName>
        <shortName evidence="3">P5C reductase</shortName>
        <shortName evidence="3">P5CR</shortName>
        <ecNumber evidence="3">1.5.1.2</ecNumber>
    </recommendedName>
    <alternativeName>
        <fullName evidence="3">PCA reductase</fullName>
    </alternativeName>
</protein>
<comment type="catalytic activity">
    <reaction evidence="3">
        <text>L-proline + NADP(+) = (S)-1-pyrroline-5-carboxylate + NADPH + 2 H(+)</text>
        <dbReference type="Rhea" id="RHEA:14109"/>
        <dbReference type="ChEBI" id="CHEBI:15378"/>
        <dbReference type="ChEBI" id="CHEBI:17388"/>
        <dbReference type="ChEBI" id="CHEBI:57783"/>
        <dbReference type="ChEBI" id="CHEBI:58349"/>
        <dbReference type="ChEBI" id="CHEBI:60039"/>
        <dbReference type="EC" id="1.5.1.2"/>
    </reaction>
</comment>
<dbReference type="PATRIC" id="fig|1367847.3.peg.4188"/>
<comment type="pathway">
    <text evidence="3">Amino-acid biosynthesis; L-proline biosynthesis; L-proline from L-glutamate 5-semialdehyde: step 1/1.</text>
</comment>
<evidence type="ECO:0000256" key="3">
    <source>
        <dbReference type="HAMAP-Rule" id="MF_01925"/>
    </source>
</evidence>
<keyword evidence="7" id="KW-1185">Reference proteome</keyword>
<dbReference type="InterPro" id="IPR000304">
    <property type="entry name" value="Pyrroline-COOH_reductase"/>
</dbReference>
<dbReference type="SUPFAM" id="SSF51735">
    <property type="entry name" value="NAD(P)-binding Rossmann-fold domains"/>
    <property type="match status" value="1"/>
</dbReference>
<evidence type="ECO:0000256" key="2">
    <source>
        <dbReference type="ARBA" id="ARBA00023002"/>
    </source>
</evidence>
<dbReference type="SUPFAM" id="SSF48179">
    <property type="entry name" value="6-phosphogluconate dehydrogenase C-terminal domain-like"/>
    <property type="match status" value="1"/>
</dbReference>
<feature type="domain" description="Pyrroline-5-carboxylate reductase dimerisation" evidence="5">
    <location>
        <begin position="153"/>
        <end position="257"/>
    </location>
</feature>
<comment type="subcellular location">
    <subcellularLocation>
        <location evidence="3">Cytoplasm</location>
    </subcellularLocation>
</comment>
<dbReference type="Gene3D" id="1.10.3730.10">
    <property type="entry name" value="ProC C-terminal domain-like"/>
    <property type="match status" value="1"/>
</dbReference>
<dbReference type="AlphaFoldDB" id="S5XUN9"/>
<dbReference type="InterPro" id="IPR036291">
    <property type="entry name" value="NAD(P)-bd_dom_sf"/>
</dbReference>
<sequence>MKIGIIGATGWLGSALGRRLLANKIVQEDDLILFNRSGPRADYHGCRGVIWARDITDLARRSEVIVVSVRPEDWPGLGLIAPDRLVLSFMAGVRIAALAATQGRVIRAMPNAAAEIGRSYSPFFAAPEATALDRERTRRIISAIGTTDELSSEAQVDVMTALPGSGAAYPALLAEAMLGFAREQGLSEDIACRAVAATISGGAELLAGRIGEVGALLDAYRAYRGPTGAGIDRAIAEGFSGAVKTALVAATKKASEMG</sequence>
<dbReference type="UniPathway" id="UPA00098">
    <property type="reaction ID" value="UER00361"/>
</dbReference>
<keyword evidence="6" id="KW-0614">Plasmid</keyword>
<dbReference type="KEGG" id="pami:JCM7686_pAMI5p153"/>
<keyword evidence="2 3" id="KW-0560">Oxidoreductase</keyword>
<keyword evidence="3" id="KW-0963">Cytoplasm</keyword>
<dbReference type="Gene3D" id="3.40.50.720">
    <property type="entry name" value="NAD(P)-binding Rossmann-like Domain"/>
    <property type="match status" value="1"/>
</dbReference>
<dbReference type="PANTHER" id="PTHR11645">
    <property type="entry name" value="PYRROLINE-5-CARBOXYLATE REDUCTASE"/>
    <property type="match status" value="1"/>
</dbReference>
<keyword evidence="3" id="KW-0028">Amino-acid biosynthesis</keyword>
<dbReference type="InterPro" id="IPR008927">
    <property type="entry name" value="6-PGluconate_DH-like_C_sf"/>
</dbReference>
<name>S5XUN9_PARAH</name>
<evidence type="ECO:0000313" key="6">
    <source>
        <dbReference type="EMBL" id="AGT11219.1"/>
    </source>
</evidence>